<comment type="caution">
    <text evidence="2">The sequence shown here is derived from an EMBL/GenBank/DDBJ whole genome shotgun (WGS) entry which is preliminary data.</text>
</comment>
<feature type="region of interest" description="Disordered" evidence="1">
    <location>
        <begin position="1"/>
        <end position="56"/>
    </location>
</feature>
<feature type="compositionally biased region" description="Pro residues" evidence="1">
    <location>
        <begin position="12"/>
        <end position="26"/>
    </location>
</feature>
<feature type="region of interest" description="Disordered" evidence="1">
    <location>
        <begin position="123"/>
        <end position="144"/>
    </location>
</feature>
<protein>
    <submittedName>
        <fullName evidence="2">Uncharacterized protein</fullName>
    </submittedName>
</protein>
<keyword evidence="3" id="KW-1185">Reference proteome</keyword>
<evidence type="ECO:0000313" key="2">
    <source>
        <dbReference type="EMBL" id="GAA4892907.1"/>
    </source>
</evidence>
<accession>A0ABP9F546</accession>
<organism evidence="2 3">
    <name type="scientific">Actinomycetospora straminea</name>
    <dbReference type="NCBI Taxonomy" id="663607"/>
    <lineage>
        <taxon>Bacteria</taxon>
        <taxon>Bacillati</taxon>
        <taxon>Actinomycetota</taxon>
        <taxon>Actinomycetes</taxon>
        <taxon>Pseudonocardiales</taxon>
        <taxon>Pseudonocardiaceae</taxon>
        <taxon>Actinomycetospora</taxon>
    </lineage>
</organism>
<gene>
    <name evidence="2" type="ORF">GCM10023203_53660</name>
</gene>
<proteinExistence type="predicted"/>
<dbReference type="EMBL" id="BAABHQ010000023">
    <property type="protein sequence ID" value="GAA4892907.1"/>
    <property type="molecule type" value="Genomic_DNA"/>
</dbReference>
<reference evidence="3" key="1">
    <citation type="journal article" date="2019" name="Int. J. Syst. Evol. Microbiol.">
        <title>The Global Catalogue of Microorganisms (GCM) 10K type strain sequencing project: providing services to taxonomists for standard genome sequencing and annotation.</title>
        <authorList>
            <consortium name="The Broad Institute Genomics Platform"/>
            <consortium name="The Broad Institute Genome Sequencing Center for Infectious Disease"/>
            <person name="Wu L."/>
            <person name="Ma J."/>
        </authorList>
    </citation>
    <scope>NUCLEOTIDE SEQUENCE [LARGE SCALE GENOMIC DNA]</scope>
    <source>
        <strain evidence="3">JCM 17983</strain>
    </source>
</reference>
<evidence type="ECO:0000313" key="3">
    <source>
        <dbReference type="Proteomes" id="UP001500457"/>
    </source>
</evidence>
<name>A0ABP9F546_9PSEU</name>
<feature type="compositionally biased region" description="Pro residues" evidence="1">
    <location>
        <begin position="135"/>
        <end position="144"/>
    </location>
</feature>
<sequence length="144" mass="14535">MTVLHEPTIPTLAPPAAAPDTLPAPRPSSIEEPSTPSAPEPQAVTIRSSGRQTPPADLRALARRARRDTVAARELAAALLARGWDTGRAAAATGLAEAAVAALAGVRRPGTAAGAVDPDVAARAARRAAGTEELPPAPRARPAS</sequence>
<evidence type="ECO:0000256" key="1">
    <source>
        <dbReference type="SAM" id="MobiDB-lite"/>
    </source>
</evidence>
<dbReference type="Proteomes" id="UP001500457">
    <property type="component" value="Unassembled WGS sequence"/>
</dbReference>